<dbReference type="RefSeq" id="XP_045098900.1">
    <property type="nucleotide sequence ID" value="XM_045237640.1"/>
</dbReference>
<proteinExistence type="predicted"/>
<dbReference type="CTD" id="68918541"/>
<dbReference type="EMBL" id="HE600998">
    <property type="protein sequence ID" value="CAR99337.1"/>
    <property type="molecule type" value="Genomic_DNA"/>
</dbReference>
<organism evidence="1 2">
    <name type="scientific">Caenorhabditis briggsae</name>
    <dbReference type="NCBI Taxonomy" id="6238"/>
    <lineage>
        <taxon>Eukaryota</taxon>
        <taxon>Metazoa</taxon>
        <taxon>Ecdysozoa</taxon>
        <taxon>Nematoda</taxon>
        <taxon>Chromadorea</taxon>
        <taxon>Rhabditida</taxon>
        <taxon>Rhabditina</taxon>
        <taxon>Rhabditomorpha</taxon>
        <taxon>Rhabditoidea</taxon>
        <taxon>Rhabditidae</taxon>
        <taxon>Peloderinae</taxon>
        <taxon>Caenorhabditis</taxon>
    </lineage>
</organism>
<dbReference type="Proteomes" id="UP000008549">
    <property type="component" value="Unassembled WGS sequence"/>
</dbReference>
<dbReference type="InParanoid" id="B6IHF7"/>
<dbReference type="KEGG" id="cbr:CBG_27081"/>
<accession>B6IHF7</accession>
<sequence length="51" mass="6106">MNFLELYELEIYENFMTLPGPQTILEKLRTPIIGTESLMNFTTRPRILNRF</sequence>
<name>B6IHF7_CAEBR</name>
<dbReference type="GeneID" id="68918541"/>
<gene>
    <name evidence="1" type="ORF">CBG27081</name>
    <name evidence="1" type="ORF">CBG_27081</name>
</gene>
<reference evidence="1 2" key="1">
    <citation type="journal article" date="2003" name="PLoS Biol.">
        <title>The genome sequence of Caenorhabditis briggsae: a platform for comparative genomics.</title>
        <authorList>
            <person name="Stein L.D."/>
            <person name="Bao Z."/>
            <person name="Blasiar D."/>
            <person name="Blumenthal T."/>
            <person name="Brent M.R."/>
            <person name="Chen N."/>
            <person name="Chinwalla A."/>
            <person name="Clarke L."/>
            <person name="Clee C."/>
            <person name="Coghlan A."/>
            <person name="Coulson A."/>
            <person name="D'Eustachio P."/>
            <person name="Fitch D.H."/>
            <person name="Fulton L.A."/>
            <person name="Fulton R.E."/>
            <person name="Griffiths-Jones S."/>
            <person name="Harris T.W."/>
            <person name="Hillier L.W."/>
            <person name="Kamath R."/>
            <person name="Kuwabara P.E."/>
            <person name="Mardis E.R."/>
            <person name="Marra M.A."/>
            <person name="Miner T.L."/>
            <person name="Minx P."/>
            <person name="Mullikin J.C."/>
            <person name="Plumb R.W."/>
            <person name="Rogers J."/>
            <person name="Schein J.E."/>
            <person name="Sohrmann M."/>
            <person name="Spieth J."/>
            <person name="Stajich J.E."/>
            <person name="Wei C."/>
            <person name="Willey D."/>
            <person name="Wilson R.K."/>
            <person name="Durbin R."/>
            <person name="Waterston R.H."/>
        </authorList>
    </citation>
    <scope>NUCLEOTIDE SEQUENCE [LARGE SCALE GENOMIC DNA]</scope>
    <source>
        <strain evidence="1 2">AF16</strain>
    </source>
</reference>
<protein>
    <submittedName>
        <fullName evidence="1">Protein CBG27081</fullName>
    </submittedName>
</protein>
<reference evidence="1 2" key="2">
    <citation type="journal article" date="2011" name="PLoS Genet.">
        <title>Caenorhabditis briggsae recombinant inbred line genotypes reveal inter-strain incompatibility and the evolution of recombination.</title>
        <authorList>
            <person name="Ross J.A."/>
            <person name="Koboldt D.C."/>
            <person name="Staisch J.E."/>
            <person name="Chamberlin H.M."/>
            <person name="Gupta B.P."/>
            <person name="Miller R.D."/>
            <person name="Baird S.E."/>
            <person name="Haag E.S."/>
        </authorList>
    </citation>
    <scope>NUCLEOTIDE SEQUENCE [LARGE SCALE GENOMIC DNA]</scope>
    <source>
        <strain evidence="1 2">AF16</strain>
    </source>
</reference>
<evidence type="ECO:0000313" key="2">
    <source>
        <dbReference type="Proteomes" id="UP000008549"/>
    </source>
</evidence>
<evidence type="ECO:0000313" key="1">
    <source>
        <dbReference type="EMBL" id="CAR99337.1"/>
    </source>
</evidence>
<keyword evidence="2" id="KW-1185">Reference proteome</keyword>
<dbReference type="AlphaFoldDB" id="B6IHF7"/>
<dbReference type="HOGENOM" id="CLU_3108398_0_0_1"/>